<comment type="caution">
    <text evidence="2">The sequence shown here is derived from an EMBL/GenBank/DDBJ whole genome shotgun (WGS) entry which is preliminary data.</text>
</comment>
<proteinExistence type="predicted"/>
<evidence type="ECO:0000313" key="2">
    <source>
        <dbReference type="EMBL" id="TDP06598.1"/>
    </source>
</evidence>
<organism evidence="2 3">
    <name type="scientific">Roseateles asaccharophilus</name>
    <dbReference type="NCBI Taxonomy" id="582607"/>
    <lineage>
        <taxon>Bacteria</taxon>
        <taxon>Pseudomonadati</taxon>
        <taxon>Pseudomonadota</taxon>
        <taxon>Betaproteobacteria</taxon>
        <taxon>Burkholderiales</taxon>
        <taxon>Sphaerotilaceae</taxon>
        <taxon>Roseateles</taxon>
    </lineage>
</organism>
<accession>A0A4R6MWK6</accession>
<dbReference type="InterPro" id="IPR019734">
    <property type="entry name" value="TPR_rpt"/>
</dbReference>
<reference evidence="2 3" key="1">
    <citation type="submission" date="2019-03" db="EMBL/GenBank/DDBJ databases">
        <title>Genomic Encyclopedia of Type Strains, Phase IV (KMG-IV): sequencing the most valuable type-strain genomes for metagenomic binning, comparative biology and taxonomic classification.</title>
        <authorList>
            <person name="Goeker M."/>
        </authorList>
    </citation>
    <scope>NUCLEOTIDE SEQUENCE [LARGE SCALE GENOMIC DNA]</scope>
    <source>
        <strain evidence="2 3">DSM 25082</strain>
    </source>
</reference>
<dbReference type="EMBL" id="SNXE01000008">
    <property type="protein sequence ID" value="TDP06598.1"/>
    <property type="molecule type" value="Genomic_DNA"/>
</dbReference>
<feature type="region of interest" description="Disordered" evidence="1">
    <location>
        <begin position="311"/>
        <end position="346"/>
    </location>
</feature>
<dbReference type="Proteomes" id="UP000295357">
    <property type="component" value="Unassembled WGS sequence"/>
</dbReference>
<gene>
    <name evidence="2" type="ORF">DFR39_10866</name>
</gene>
<protein>
    <submittedName>
        <fullName evidence="2">Tetratricopeptide repeat protein</fullName>
    </submittedName>
</protein>
<dbReference type="AlphaFoldDB" id="A0A4R6MWK6"/>
<name>A0A4R6MWK6_9BURK</name>
<keyword evidence="3" id="KW-1185">Reference proteome</keyword>
<dbReference type="SMART" id="SM00028">
    <property type="entry name" value="TPR"/>
    <property type="match status" value="3"/>
</dbReference>
<feature type="compositionally biased region" description="Basic and acidic residues" evidence="1">
    <location>
        <begin position="312"/>
        <end position="322"/>
    </location>
</feature>
<dbReference type="Gene3D" id="1.25.40.10">
    <property type="entry name" value="Tetratricopeptide repeat domain"/>
    <property type="match status" value="1"/>
</dbReference>
<dbReference type="RefSeq" id="WP_162849552.1">
    <property type="nucleotide sequence ID" value="NZ_JAUFPJ010000009.1"/>
</dbReference>
<evidence type="ECO:0000313" key="3">
    <source>
        <dbReference type="Proteomes" id="UP000295357"/>
    </source>
</evidence>
<evidence type="ECO:0000256" key="1">
    <source>
        <dbReference type="SAM" id="MobiDB-lite"/>
    </source>
</evidence>
<dbReference type="SUPFAM" id="SSF48452">
    <property type="entry name" value="TPR-like"/>
    <property type="match status" value="1"/>
</dbReference>
<dbReference type="InterPro" id="IPR011990">
    <property type="entry name" value="TPR-like_helical_dom_sf"/>
</dbReference>
<sequence>MQIRQALQARCWQRAQQLAEAALAAAGVDTPSGELHLLLAQARWWQGQLERVHRPALRAAVLVNPPAQRIQALNLAALALAELGLADEALPLVTQALDLAREPELHAQLSRTLSCAGHVYARLGDVEHAVPLHMQALSLARDGRELEPLLQAYANLLLSTAMAHEELLEQGEREAAHAALLRGMLHLSYARGLLRDERLREEQRCILSLMLGRVLMLSERADEAEPLLRSGLALAATLGSHYYGRGGRLSLAELLRRRQQCEQALMLLPEPVDGDGGCLRVAELRCRLACHRQLAQEDAARLSEQQLHQALARRDATREQARRLRAASPSQFGDLAEPSGFGQLSR</sequence>